<feature type="compositionally biased region" description="Basic and acidic residues" evidence="16">
    <location>
        <begin position="280"/>
        <end position="290"/>
    </location>
</feature>
<dbReference type="Pfam" id="PF08448">
    <property type="entry name" value="PAS_4"/>
    <property type="match status" value="1"/>
</dbReference>
<keyword evidence="19" id="KW-1185">Reference proteome</keyword>
<evidence type="ECO:0000313" key="19">
    <source>
        <dbReference type="Proteomes" id="UP000027178"/>
    </source>
</evidence>
<keyword evidence="6" id="KW-0418">Kinase</keyword>
<dbReference type="Gene3D" id="3.30.450.20">
    <property type="entry name" value="PAS domain"/>
    <property type="match status" value="1"/>
</dbReference>
<dbReference type="InterPro" id="IPR000014">
    <property type="entry name" value="PAS"/>
</dbReference>
<dbReference type="InterPro" id="IPR035965">
    <property type="entry name" value="PAS-like_dom_sf"/>
</dbReference>
<keyword evidence="5" id="KW-0547">Nucleotide-binding</keyword>
<proteinExistence type="predicted"/>
<comment type="function">
    <text evidence="13">Primarily acts as an independent SigF regulator that is sensitive to the osmosensory signal, mediating the cross talk of PknD with the SigF regulon. Possesses both phosphatase and kinase activities. The kinase domain functions as a classic anti-sigma factor-like kinase to phosphorylate the anti-anti-sigma factor domain at the canonical regulatory site, and the phosphatase domain antagonizes this activity.</text>
</comment>
<evidence type="ECO:0000256" key="2">
    <source>
        <dbReference type="ARBA" id="ARBA00022553"/>
    </source>
</evidence>
<dbReference type="SUPFAM" id="SSF55781">
    <property type="entry name" value="GAF domain-like"/>
    <property type="match status" value="1"/>
</dbReference>
<reference evidence="18 19" key="1">
    <citation type="submission" date="2014-05" db="EMBL/GenBank/DDBJ databases">
        <title>Draft Genome Sequence of Kitasatospora cheerisanensis KCTC 2395.</title>
        <authorList>
            <person name="Nam D.H."/>
        </authorList>
    </citation>
    <scope>NUCLEOTIDE SEQUENCE [LARGE SCALE GENOMIC DNA]</scope>
    <source>
        <strain evidence="18 19">KCTC 2395</strain>
    </source>
</reference>
<keyword evidence="11" id="KW-0464">Manganese</keyword>
<evidence type="ECO:0000256" key="13">
    <source>
        <dbReference type="ARBA" id="ARBA00056274"/>
    </source>
</evidence>
<dbReference type="InterPro" id="IPR013656">
    <property type="entry name" value="PAS_4"/>
</dbReference>
<dbReference type="PANTHER" id="PTHR43156:SF2">
    <property type="entry name" value="STAGE II SPORULATION PROTEIN E"/>
    <property type="match status" value="1"/>
</dbReference>
<dbReference type="SMART" id="SM00091">
    <property type="entry name" value="PAS"/>
    <property type="match status" value="1"/>
</dbReference>
<dbReference type="PANTHER" id="PTHR43156">
    <property type="entry name" value="STAGE II SPORULATION PROTEIN E-RELATED"/>
    <property type="match status" value="1"/>
</dbReference>
<feature type="compositionally biased region" description="Basic residues" evidence="16">
    <location>
        <begin position="234"/>
        <end position="253"/>
    </location>
</feature>
<dbReference type="InterPro" id="IPR052016">
    <property type="entry name" value="Bact_Sigma-Reg"/>
</dbReference>
<evidence type="ECO:0000256" key="14">
    <source>
        <dbReference type="ARBA" id="ARBA00075117"/>
    </source>
</evidence>
<feature type="compositionally biased region" description="Basic residues" evidence="16">
    <location>
        <begin position="53"/>
        <end position="97"/>
    </location>
</feature>
<dbReference type="InterPro" id="IPR029016">
    <property type="entry name" value="GAF-like_dom_sf"/>
</dbReference>
<dbReference type="Proteomes" id="UP000027178">
    <property type="component" value="Unassembled WGS sequence"/>
</dbReference>
<evidence type="ECO:0000256" key="4">
    <source>
        <dbReference type="ARBA" id="ARBA00022723"/>
    </source>
</evidence>
<dbReference type="AlphaFoldDB" id="A0A066ZAX7"/>
<evidence type="ECO:0000256" key="5">
    <source>
        <dbReference type="ARBA" id="ARBA00022741"/>
    </source>
</evidence>
<keyword evidence="9" id="KW-0460">Magnesium</keyword>
<feature type="compositionally biased region" description="Basic residues" evidence="16">
    <location>
        <begin position="124"/>
        <end position="178"/>
    </location>
</feature>
<feature type="region of interest" description="Disordered" evidence="16">
    <location>
        <begin position="1"/>
        <end position="322"/>
    </location>
</feature>
<dbReference type="EC" id="3.1.3.16" evidence="1"/>
<keyword evidence="7 18" id="KW-0378">Hydrolase</keyword>
<feature type="compositionally biased region" description="Basic residues" evidence="16">
    <location>
        <begin position="186"/>
        <end position="224"/>
    </location>
</feature>
<keyword evidence="2" id="KW-0597">Phosphoprotein</keyword>
<dbReference type="SMART" id="SM00331">
    <property type="entry name" value="PP2C_SIG"/>
    <property type="match status" value="1"/>
</dbReference>
<keyword evidence="3" id="KW-0808">Transferase</keyword>
<dbReference type="SMART" id="SM00065">
    <property type="entry name" value="GAF"/>
    <property type="match status" value="1"/>
</dbReference>
<keyword evidence="8" id="KW-0067">ATP-binding</keyword>
<feature type="compositionally biased region" description="Basic and acidic residues" evidence="16">
    <location>
        <begin position="254"/>
        <end position="263"/>
    </location>
</feature>
<name>A0A066ZAX7_9ACTN</name>
<evidence type="ECO:0000256" key="7">
    <source>
        <dbReference type="ARBA" id="ARBA00022801"/>
    </source>
</evidence>
<dbReference type="eggNOG" id="COG2208">
    <property type="taxonomic scope" value="Bacteria"/>
</dbReference>
<feature type="domain" description="PAS" evidence="17">
    <location>
        <begin position="339"/>
        <end position="384"/>
    </location>
</feature>
<dbReference type="PROSITE" id="PS50112">
    <property type="entry name" value="PAS"/>
    <property type="match status" value="1"/>
</dbReference>
<gene>
    <name evidence="18" type="ORF">KCH_09660</name>
</gene>
<dbReference type="GO" id="GO:0004722">
    <property type="term" value="F:protein serine/threonine phosphatase activity"/>
    <property type="evidence" value="ECO:0007669"/>
    <property type="project" value="UniProtKB-EC"/>
</dbReference>
<dbReference type="GO" id="GO:0016301">
    <property type="term" value="F:kinase activity"/>
    <property type="evidence" value="ECO:0007669"/>
    <property type="project" value="UniProtKB-KW"/>
</dbReference>
<evidence type="ECO:0000259" key="17">
    <source>
        <dbReference type="PROSITE" id="PS50112"/>
    </source>
</evidence>
<dbReference type="Pfam" id="PF07228">
    <property type="entry name" value="SpoIIE"/>
    <property type="match status" value="1"/>
</dbReference>
<evidence type="ECO:0000256" key="16">
    <source>
        <dbReference type="SAM" id="MobiDB-lite"/>
    </source>
</evidence>
<dbReference type="InterPro" id="IPR036457">
    <property type="entry name" value="PPM-type-like_dom_sf"/>
</dbReference>
<dbReference type="GO" id="GO:0046872">
    <property type="term" value="F:metal ion binding"/>
    <property type="evidence" value="ECO:0007669"/>
    <property type="project" value="UniProtKB-KW"/>
</dbReference>
<evidence type="ECO:0000256" key="8">
    <source>
        <dbReference type="ARBA" id="ARBA00022840"/>
    </source>
</evidence>
<dbReference type="EMBL" id="JNBY01000042">
    <property type="protein sequence ID" value="KDN87285.1"/>
    <property type="molecule type" value="Genomic_DNA"/>
</dbReference>
<evidence type="ECO:0000256" key="3">
    <source>
        <dbReference type="ARBA" id="ARBA00022679"/>
    </source>
</evidence>
<dbReference type="FunFam" id="3.60.40.10:FF:000005">
    <property type="entry name" value="Serine/threonine protein phosphatase"/>
    <property type="match status" value="1"/>
</dbReference>
<comment type="catalytic activity">
    <reaction evidence="12">
        <text>O-phospho-L-seryl-[protein] + H2O = L-seryl-[protein] + phosphate</text>
        <dbReference type="Rhea" id="RHEA:20629"/>
        <dbReference type="Rhea" id="RHEA-COMP:9863"/>
        <dbReference type="Rhea" id="RHEA-COMP:11604"/>
        <dbReference type="ChEBI" id="CHEBI:15377"/>
        <dbReference type="ChEBI" id="CHEBI:29999"/>
        <dbReference type="ChEBI" id="CHEBI:43474"/>
        <dbReference type="ChEBI" id="CHEBI:83421"/>
        <dbReference type="EC" id="3.1.3.16"/>
    </reaction>
</comment>
<comment type="caution">
    <text evidence="18">The sequence shown here is derived from an EMBL/GenBank/DDBJ whole genome shotgun (WGS) entry which is preliminary data.</text>
</comment>
<accession>A0A066ZAX7</accession>
<evidence type="ECO:0000256" key="6">
    <source>
        <dbReference type="ARBA" id="ARBA00022777"/>
    </source>
</evidence>
<dbReference type="PATRIC" id="fig|1348663.4.peg.920"/>
<evidence type="ECO:0000313" key="18">
    <source>
        <dbReference type="EMBL" id="KDN87285.1"/>
    </source>
</evidence>
<evidence type="ECO:0000256" key="1">
    <source>
        <dbReference type="ARBA" id="ARBA00013081"/>
    </source>
</evidence>
<dbReference type="Pfam" id="PF13185">
    <property type="entry name" value="GAF_2"/>
    <property type="match status" value="1"/>
</dbReference>
<dbReference type="InterPro" id="IPR001932">
    <property type="entry name" value="PPM-type_phosphatase-like_dom"/>
</dbReference>
<dbReference type="SUPFAM" id="SSF81606">
    <property type="entry name" value="PP2C-like"/>
    <property type="match status" value="1"/>
</dbReference>
<feature type="compositionally biased region" description="Low complexity" evidence="16">
    <location>
        <begin position="34"/>
        <end position="52"/>
    </location>
</feature>
<evidence type="ECO:0000256" key="15">
    <source>
        <dbReference type="ARBA" id="ARBA00081350"/>
    </source>
</evidence>
<sequence>MTPPEPPAYRGEHAPGCPGGPLRTATAHRPGDAHPPAAGRRPSAAGHHPSAAGRHHRGPAPAGRHRPALGRRRRTAARRRPAARRPRHLRLRRRAVPARRGPPLARRRHRRRHPAAAARTVPPGRRRRAAARRRRLPRRAHHRPRRRRRHHAPLPAARRRTPVRAGLRHHARHRRRPDLRRDRRVLARRRHRPARRHPPPTAHRRQPPRHRAAPVRRPGARRGPPRGGAGAGPGRRRHPARLLRLGPHRPAPRRGREPARDPRPQPLRRPRRHPAGADLARGRRPDAERRPPRRPRRPPVHPPRPAARPGGGQRLLDLHGHPVPGAAPRLVVAVVDATAAAAATAAVERLRDGVFALDPEGRTGYLNRSAELLLHATREDLLTRRPWEVLPWLADPAYEDRYRSAMLSQQPTAFLARRPPGHWLAFSLYPDAHGLTGRIVPAAPSTDVTLPEAPPATPASVGSVYHVLQLASGLTEAVTVKEVASAVIDQILPGFGGQELALYLADAGRMHLVAESGYQPGFLDPFEGTPIRARLPGTEVFTTGAPIFFESESELAAAYPGIPRDEMQAWAFLPLIASGHPVGSLILGFDRPRSFTTEDRSVLTALGGLIAQALERARLYDAEAAVARGLQSALLPHRLPEVPGLDIAARYLPGTRGMDIGGDWYDAIPTSDGVVLIIGDVEGHSVKAAALMGQLRSAVRAFVSSDDPVETVARRTNHLLVDLDAGLLASCCLLRLTPDTRTLRAVRAGHPPPLLRAPDGRTTQLDLDGGPLLGVDHDLDFPATETRLPPGATLVLYTDGLVESAGSTITEGIDRLRTTLAHATAPGLDPLATLLLGQAHHQDHRADDVAILIARLTDTGRAPAG</sequence>
<protein>
    <recommendedName>
        <fullName evidence="1">protein-serine/threonine phosphatase</fullName>
        <ecNumber evidence="1">3.1.3.16</ecNumber>
    </recommendedName>
    <alternativeName>
        <fullName evidence="15">Protein-serine/threonine phosphatase</fullName>
    </alternativeName>
    <alternativeName>
        <fullName evidence="14">Serine/threonine-protein kinase</fullName>
    </alternativeName>
</protein>
<dbReference type="CDD" id="cd00130">
    <property type="entry name" value="PAS"/>
    <property type="match status" value="1"/>
</dbReference>
<dbReference type="InterPro" id="IPR003018">
    <property type="entry name" value="GAF"/>
</dbReference>
<feature type="compositionally biased region" description="Basic residues" evidence="16">
    <location>
        <begin position="105"/>
        <end position="114"/>
    </location>
</feature>
<evidence type="ECO:0000256" key="9">
    <source>
        <dbReference type="ARBA" id="ARBA00022842"/>
    </source>
</evidence>
<dbReference type="Gene3D" id="3.30.450.40">
    <property type="match status" value="1"/>
</dbReference>
<keyword evidence="4" id="KW-0479">Metal-binding</keyword>
<keyword evidence="10" id="KW-0904">Protein phosphatase</keyword>
<organism evidence="18 19">
    <name type="scientific">Kitasatospora cheerisanensis KCTC 2395</name>
    <dbReference type="NCBI Taxonomy" id="1348663"/>
    <lineage>
        <taxon>Bacteria</taxon>
        <taxon>Bacillati</taxon>
        <taxon>Actinomycetota</taxon>
        <taxon>Actinomycetes</taxon>
        <taxon>Kitasatosporales</taxon>
        <taxon>Streptomycetaceae</taxon>
        <taxon>Kitasatospora</taxon>
    </lineage>
</organism>
<evidence type="ECO:0000256" key="11">
    <source>
        <dbReference type="ARBA" id="ARBA00023211"/>
    </source>
</evidence>
<dbReference type="GO" id="GO:0005524">
    <property type="term" value="F:ATP binding"/>
    <property type="evidence" value="ECO:0007669"/>
    <property type="project" value="UniProtKB-KW"/>
</dbReference>
<evidence type="ECO:0000256" key="12">
    <source>
        <dbReference type="ARBA" id="ARBA00047761"/>
    </source>
</evidence>
<evidence type="ECO:0000256" key="10">
    <source>
        <dbReference type="ARBA" id="ARBA00022912"/>
    </source>
</evidence>
<dbReference type="Gene3D" id="3.60.40.10">
    <property type="entry name" value="PPM-type phosphatase domain"/>
    <property type="match status" value="1"/>
</dbReference>
<dbReference type="SUPFAM" id="SSF55785">
    <property type="entry name" value="PYP-like sensor domain (PAS domain)"/>
    <property type="match status" value="1"/>
</dbReference>
<dbReference type="HOGENOM" id="CLU_331149_0_0_11"/>